<evidence type="ECO:0000313" key="1">
    <source>
        <dbReference type="EMBL" id="KAI8430660.1"/>
    </source>
</evidence>
<organism evidence="1 2">
    <name type="scientific">Choristoneura fumiferana</name>
    <name type="common">Spruce budworm moth</name>
    <name type="synonym">Archips fumiferana</name>
    <dbReference type="NCBI Taxonomy" id="7141"/>
    <lineage>
        <taxon>Eukaryota</taxon>
        <taxon>Metazoa</taxon>
        <taxon>Ecdysozoa</taxon>
        <taxon>Arthropoda</taxon>
        <taxon>Hexapoda</taxon>
        <taxon>Insecta</taxon>
        <taxon>Pterygota</taxon>
        <taxon>Neoptera</taxon>
        <taxon>Endopterygota</taxon>
        <taxon>Lepidoptera</taxon>
        <taxon>Glossata</taxon>
        <taxon>Ditrysia</taxon>
        <taxon>Tortricoidea</taxon>
        <taxon>Tortricidae</taxon>
        <taxon>Tortricinae</taxon>
        <taxon>Choristoneura</taxon>
    </lineage>
</organism>
<protein>
    <submittedName>
        <fullName evidence="1">Uncharacterized protein</fullName>
    </submittedName>
</protein>
<dbReference type="Proteomes" id="UP001064048">
    <property type="component" value="Chromosome Z"/>
</dbReference>
<proteinExistence type="predicted"/>
<dbReference type="EMBL" id="CM046131">
    <property type="protein sequence ID" value="KAI8430660.1"/>
    <property type="molecule type" value="Genomic_DNA"/>
</dbReference>
<keyword evidence="2" id="KW-1185">Reference proteome</keyword>
<reference evidence="1 2" key="1">
    <citation type="journal article" date="2022" name="Genome Biol. Evol.">
        <title>The Spruce Budworm Genome: Reconstructing the Evolutionary History of Antifreeze Proteins.</title>
        <authorList>
            <person name="Beliveau C."/>
            <person name="Gagne P."/>
            <person name="Picq S."/>
            <person name="Vernygora O."/>
            <person name="Keeling C.I."/>
            <person name="Pinkney K."/>
            <person name="Doucet D."/>
            <person name="Wen F."/>
            <person name="Johnston J.S."/>
            <person name="Maaroufi H."/>
            <person name="Boyle B."/>
            <person name="Laroche J."/>
            <person name="Dewar K."/>
            <person name="Juretic N."/>
            <person name="Blackburn G."/>
            <person name="Nisole A."/>
            <person name="Brunet B."/>
            <person name="Brandao M."/>
            <person name="Lumley L."/>
            <person name="Duan J."/>
            <person name="Quan G."/>
            <person name="Lucarotti C.J."/>
            <person name="Roe A.D."/>
            <person name="Sperling F.A.H."/>
            <person name="Levesque R.C."/>
            <person name="Cusson M."/>
        </authorList>
    </citation>
    <scope>NUCLEOTIDE SEQUENCE [LARGE SCALE GENOMIC DNA]</scope>
    <source>
        <strain evidence="1">Glfc:IPQL:Cfum</strain>
    </source>
</reference>
<accession>A0ACC0K353</accession>
<gene>
    <name evidence="1" type="ORF">MSG28_000860</name>
</gene>
<comment type="caution">
    <text evidence="1">The sequence shown here is derived from an EMBL/GenBank/DDBJ whole genome shotgun (WGS) entry which is preliminary data.</text>
</comment>
<evidence type="ECO:0000313" key="2">
    <source>
        <dbReference type="Proteomes" id="UP001064048"/>
    </source>
</evidence>
<name>A0ACC0K353_CHOFU</name>
<sequence length="131" mass="14952">MAKKDRGPLVPKFDPNTEAFQSRAQWKKVDICRKLWFERWSWLLDERKQALAEAQAVKAEVAAALPQMQAKAETTKTLKPVPVTTTGSIGWLASKPDCKLEIYTSWIAKIPVRLPDAWDNKEYVGKPEQQN</sequence>